<evidence type="ECO:0000256" key="1">
    <source>
        <dbReference type="SAM" id="Phobius"/>
    </source>
</evidence>
<dbReference type="Pfam" id="PF13630">
    <property type="entry name" value="SdpI"/>
    <property type="match status" value="1"/>
</dbReference>
<keyword evidence="1" id="KW-1133">Transmembrane helix</keyword>
<dbReference type="AlphaFoldDB" id="I4CAJ6"/>
<accession>I4CAJ6</accession>
<organism evidence="2 3">
    <name type="scientific">Desulfomonile tiedjei (strain ATCC 49306 / DSM 6799 / DCB-1)</name>
    <dbReference type="NCBI Taxonomy" id="706587"/>
    <lineage>
        <taxon>Bacteria</taxon>
        <taxon>Pseudomonadati</taxon>
        <taxon>Thermodesulfobacteriota</taxon>
        <taxon>Desulfomonilia</taxon>
        <taxon>Desulfomonilales</taxon>
        <taxon>Desulfomonilaceae</taxon>
        <taxon>Desulfomonile</taxon>
    </lineage>
</organism>
<dbReference type="Proteomes" id="UP000006055">
    <property type="component" value="Chromosome"/>
</dbReference>
<dbReference type="EMBL" id="CP003360">
    <property type="protein sequence ID" value="AFM26587.1"/>
    <property type="molecule type" value="Genomic_DNA"/>
</dbReference>
<dbReference type="InterPro" id="IPR025962">
    <property type="entry name" value="SdpI/YhfL"/>
</dbReference>
<keyword evidence="3" id="KW-1185">Reference proteome</keyword>
<keyword evidence="1" id="KW-0812">Transmembrane</keyword>
<feature type="transmembrane region" description="Helical" evidence="1">
    <location>
        <begin position="6"/>
        <end position="28"/>
    </location>
</feature>
<dbReference type="KEGG" id="dti:Desti_3945"/>
<evidence type="ECO:0008006" key="4">
    <source>
        <dbReference type="Google" id="ProtNLM"/>
    </source>
</evidence>
<dbReference type="HOGENOM" id="CLU_2179626_0_0_7"/>
<dbReference type="STRING" id="706587.Desti_3945"/>
<sequence length="109" mass="12444">MESVNVKTAVTLICLGFILVAVSLPLYLGKIKMNYLYGFRIRKAFESEKNWYLINQYGAKAMMAWSVVLVIVGIACLYIESQWVLVVANICFLSILIPIMQTVWYAKKI</sequence>
<protein>
    <recommendedName>
        <fullName evidence="4">SdpI family protein</fullName>
    </recommendedName>
</protein>
<dbReference type="OrthoDB" id="9035280at2"/>
<name>I4CAJ6_DESTA</name>
<evidence type="ECO:0000313" key="2">
    <source>
        <dbReference type="EMBL" id="AFM26587.1"/>
    </source>
</evidence>
<feature type="transmembrane region" description="Helical" evidence="1">
    <location>
        <begin position="62"/>
        <end position="80"/>
    </location>
</feature>
<keyword evidence="1" id="KW-0472">Membrane</keyword>
<evidence type="ECO:0000313" key="3">
    <source>
        <dbReference type="Proteomes" id="UP000006055"/>
    </source>
</evidence>
<proteinExistence type="predicted"/>
<gene>
    <name evidence="2" type="ordered locus">Desti_3945</name>
</gene>
<reference evidence="3" key="1">
    <citation type="submission" date="2012-06" db="EMBL/GenBank/DDBJ databases">
        <title>Complete sequence of chromosome of Desulfomonile tiedjei DSM 6799.</title>
        <authorList>
            <person name="Lucas S."/>
            <person name="Copeland A."/>
            <person name="Lapidus A."/>
            <person name="Glavina del Rio T."/>
            <person name="Dalin E."/>
            <person name="Tice H."/>
            <person name="Bruce D."/>
            <person name="Goodwin L."/>
            <person name="Pitluck S."/>
            <person name="Peters L."/>
            <person name="Ovchinnikova G."/>
            <person name="Zeytun A."/>
            <person name="Lu M."/>
            <person name="Kyrpides N."/>
            <person name="Mavromatis K."/>
            <person name="Ivanova N."/>
            <person name="Brettin T."/>
            <person name="Detter J.C."/>
            <person name="Han C."/>
            <person name="Larimer F."/>
            <person name="Land M."/>
            <person name="Hauser L."/>
            <person name="Markowitz V."/>
            <person name="Cheng J.-F."/>
            <person name="Hugenholtz P."/>
            <person name="Woyke T."/>
            <person name="Wu D."/>
            <person name="Spring S."/>
            <person name="Schroeder M."/>
            <person name="Brambilla E."/>
            <person name="Klenk H.-P."/>
            <person name="Eisen J.A."/>
        </authorList>
    </citation>
    <scope>NUCLEOTIDE SEQUENCE [LARGE SCALE GENOMIC DNA]</scope>
    <source>
        <strain evidence="3">ATCC 49306 / DSM 6799 / DCB-1</strain>
    </source>
</reference>
<feature type="transmembrane region" description="Helical" evidence="1">
    <location>
        <begin position="86"/>
        <end position="106"/>
    </location>
</feature>